<name>A0A317VCS7_9EURO</name>
<protein>
    <submittedName>
        <fullName evidence="4">Uncharacterized protein</fullName>
    </submittedName>
</protein>
<evidence type="ECO:0000259" key="3">
    <source>
        <dbReference type="Pfam" id="PF23658"/>
    </source>
</evidence>
<dbReference type="InterPro" id="IPR029045">
    <property type="entry name" value="ClpP/crotonase-like_dom_sf"/>
</dbReference>
<keyword evidence="5" id="KW-1185">Reference proteome</keyword>
<dbReference type="GO" id="GO:0008236">
    <property type="term" value="F:serine-type peptidase activity"/>
    <property type="evidence" value="ECO:0007669"/>
    <property type="project" value="InterPro"/>
</dbReference>
<dbReference type="RefSeq" id="XP_025463031.1">
    <property type="nucleotide sequence ID" value="XM_025616559.1"/>
</dbReference>
<feature type="signal peptide" evidence="1">
    <location>
        <begin position="1"/>
        <end position="19"/>
    </location>
</feature>
<dbReference type="GeneID" id="37118702"/>
<evidence type="ECO:0000313" key="4">
    <source>
        <dbReference type="EMBL" id="PWY71795.1"/>
    </source>
</evidence>
<dbReference type="InterPro" id="IPR052766">
    <property type="entry name" value="S41A_metabolite_peptidase"/>
</dbReference>
<evidence type="ECO:0000256" key="1">
    <source>
        <dbReference type="SAM" id="SignalP"/>
    </source>
</evidence>
<dbReference type="EMBL" id="MSFK01000035">
    <property type="protein sequence ID" value="PWY71795.1"/>
    <property type="molecule type" value="Genomic_DNA"/>
</dbReference>
<feature type="chain" id="PRO_5016336667" evidence="1">
    <location>
        <begin position="20"/>
        <end position="638"/>
    </location>
</feature>
<dbReference type="STRING" id="1450535.A0A317VCS7"/>
<dbReference type="InterPro" id="IPR010916">
    <property type="entry name" value="TonB_box_CS"/>
</dbReference>
<evidence type="ECO:0000313" key="5">
    <source>
        <dbReference type="Proteomes" id="UP000246702"/>
    </source>
</evidence>
<dbReference type="InterPro" id="IPR005151">
    <property type="entry name" value="Tail-specific_protease"/>
</dbReference>
<keyword evidence="1" id="KW-0732">Signal</keyword>
<dbReference type="Pfam" id="PF23658">
    <property type="entry name" value="PDZ_CPAF_rel"/>
    <property type="match status" value="1"/>
</dbReference>
<evidence type="ECO:0000259" key="2">
    <source>
        <dbReference type="Pfam" id="PF03572"/>
    </source>
</evidence>
<dbReference type="Gene3D" id="3.90.226.10">
    <property type="entry name" value="2-enoyl-CoA Hydratase, Chain A, domain 1"/>
    <property type="match status" value="1"/>
</dbReference>
<feature type="domain" description="CPAF-like PDZ" evidence="3">
    <location>
        <begin position="159"/>
        <end position="276"/>
    </location>
</feature>
<dbReference type="InterPro" id="IPR056186">
    <property type="entry name" value="PDZ_CPAF-rel"/>
</dbReference>
<dbReference type="GO" id="GO:0006508">
    <property type="term" value="P:proteolysis"/>
    <property type="evidence" value="ECO:0007669"/>
    <property type="project" value="InterPro"/>
</dbReference>
<dbReference type="PROSITE" id="PS00430">
    <property type="entry name" value="TONB_DEPENDENT_REC_1"/>
    <property type="match status" value="1"/>
</dbReference>
<comment type="caution">
    <text evidence="4">The sequence shown here is derived from an EMBL/GenBank/DDBJ whole genome shotgun (WGS) entry which is preliminary data.</text>
</comment>
<gene>
    <name evidence="4" type="ORF">BO94DRAFT_608436</name>
</gene>
<accession>A0A317VCS7</accession>
<dbReference type="OrthoDB" id="27214at2759"/>
<dbReference type="AlphaFoldDB" id="A0A317VCS7"/>
<dbReference type="Pfam" id="PF03572">
    <property type="entry name" value="Peptidase_S41"/>
    <property type="match status" value="1"/>
</dbReference>
<sequence>MASKLPCLLVLAVGLSVTAAPSRTMHPSRDQTEACLQIKAQYDQATRLNVTDSIIVDGELAHQCLLSMPFDSHNGTLFVQEFRKFIEWQSTLDVLKDPPSGYLSPAVDILGGLDRIQAQAAQGAYSSQYEFDSNITSLLSSANDGHLWATLCSTSIFTFTLGLELVSISTDGIKLPQIYTVGDADLLDQGVHTVSPVVTINGQPAVDALNDIASSQTYQDPDARYNQLFYDPPREILQQSSIGAFATRSLWPGRAHHKIQFANGTTLQQRTMASSSFPNFNYTTGQALLEATCYYLPDSDLQDIAILFIPSFLPDKTPTQPTDFANNATTFIQSALRANKTKLIIDLSLNGGGYVNSGYDLFRLFFPDEPIYAASRFRAIEQADLAGQALASLQADQNNTETDACSTTNWCVSSWVTPNQTYHYTSWTEIFGPEEQFHGNMSTLVAPQDMDSSSDLTNPIRGYGGIEQVPTTAPFRAEDILIITDGSCTSTCTIFLSLMTTSHPNIKTLVYGGRPTQTPMQTIGGSRGNQDVEINYIDTLRDAAMQYAPSEKMRDRLDEVFFDSKKLPFYVQSAAVNFKSAYRRDEGEVPLQFVYEAAGCRRFWTWENVVNPGSRWVDAARAVWGLGWGWGDVLNEGE</sequence>
<dbReference type="PANTHER" id="PTHR37049:SF4">
    <property type="entry name" value="RHODANESE DOMAIN-CONTAINING PROTEIN"/>
    <property type="match status" value="1"/>
</dbReference>
<feature type="domain" description="Tail specific protease" evidence="2">
    <location>
        <begin position="304"/>
        <end position="380"/>
    </location>
</feature>
<proteinExistence type="predicted"/>
<dbReference type="PANTHER" id="PTHR37049">
    <property type="entry name" value="PEPTIDASE S41 FAMILY PROTEIN"/>
    <property type="match status" value="1"/>
</dbReference>
<reference evidence="4 5" key="1">
    <citation type="submission" date="2016-12" db="EMBL/GenBank/DDBJ databases">
        <title>The genomes of Aspergillus section Nigri reveals drivers in fungal speciation.</title>
        <authorList>
            <consortium name="DOE Joint Genome Institute"/>
            <person name="Vesth T.C."/>
            <person name="Nybo J."/>
            <person name="Theobald S."/>
            <person name="Brandl J."/>
            <person name="Frisvad J.C."/>
            <person name="Nielsen K.F."/>
            <person name="Lyhne E.K."/>
            <person name="Kogle M.E."/>
            <person name="Kuo A."/>
            <person name="Riley R."/>
            <person name="Clum A."/>
            <person name="Nolan M."/>
            <person name="Lipzen A."/>
            <person name="Salamov A."/>
            <person name="Henrissat B."/>
            <person name="Wiebenga A."/>
            <person name="De Vries R.P."/>
            <person name="Grigoriev I.V."/>
            <person name="Mortensen U.H."/>
            <person name="Andersen M.R."/>
            <person name="Baker S.E."/>
        </authorList>
    </citation>
    <scope>NUCLEOTIDE SEQUENCE [LARGE SCALE GENOMIC DNA]</scope>
    <source>
        <strain evidence="4 5">CBS 115572</strain>
    </source>
</reference>
<dbReference type="SUPFAM" id="SSF52096">
    <property type="entry name" value="ClpP/crotonase"/>
    <property type="match status" value="1"/>
</dbReference>
<organism evidence="4 5">
    <name type="scientific">Aspergillus sclerotioniger CBS 115572</name>
    <dbReference type="NCBI Taxonomy" id="1450535"/>
    <lineage>
        <taxon>Eukaryota</taxon>
        <taxon>Fungi</taxon>
        <taxon>Dikarya</taxon>
        <taxon>Ascomycota</taxon>
        <taxon>Pezizomycotina</taxon>
        <taxon>Eurotiomycetes</taxon>
        <taxon>Eurotiomycetidae</taxon>
        <taxon>Eurotiales</taxon>
        <taxon>Aspergillaceae</taxon>
        <taxon>Aspergillus</taxon>
        <taxon>Aspergillus subgen. Circumdati</taxon>
    </lineage>
</organism>
<dbReference type="Proteomes" id="UP000246702">
    <property type="component" value="Unassembled WGS sequence"/>
</dbReference>